<dbReference type="Proteomes" id="UP000054217">
    <property type="component" value="Unassembled WGS sequence"/>
</dbReference>
<proteinExistence type="predicted"/>
<dbReference type="HOGENOM" id="CLU_1062146_0_0_1"/>
<name>A0A0C3P4N2_PISTI</name>
<dbReference type="EMBL" id="KN831958">
    <property type="protein sequence ID" value="KIO08020.1"/>
    <property type="molecule type" value="Genomic_DNA"/>
</dbReference>
<accession>A0A0C3P4N2</accession>
<reference evidence="2" key="2">
    <citation type="submission" date="2015-01" db="EMBL/GenBank/DDBJ databases">
        <title>Evolutionary Origins and Diversification of the Mycorrhizal Mutualists.</title>
        <authorList>
            <consortium name="DOE Joint Genome Institute"/>
            <consortium name="Mycorrhizal Genomics Consortium"/>
            <person name="Kohler A."/>
            <person name="Kuo A."/>
            <person name="Nagy L.G."/>
            <person name="Floudas D."/>
            <person name="Copeland A."/>
            <person name="Barry K.W."/>
            <person name="Cichocki N."/>
            <person name="Veneault-Fourrey C."/>
            <person name="LaButti K."/>
            <person name="Lindquist E.A."/>
            <person name="Lipzen A."/>
            <person name="Lundell T."/>
            <person name="Morin E."/>
            <person name="Murat C."/>
            <person name="Riley R."/>
            <person name="Ohm R."/>
            <person name="Sun H."/>
            <person name="Tunlid A."/>
            <person name="Henrissat B."/>
            <person name="Grigoriev I.V."/>
            <person name="Hibbett D.S."/>
            <person name="Martin F."/>
        </authorList>
    </citation>
    <scope>NUCLEOTIDE SEQUENCE [LARGE SCALE GENOMIC DNA]</scope>
    <source>
        <strain evidence="2">Marx 270</strain>
    </source>
</reference>
<evidence type="ECO:0000313" key="1">
    <source>
        <dbReference type="EMBL" id="KIO08020.1"/>
    </source>
</evidence>
<keyword evidence="2" id="KW-1185">Reference proteome</keyword>
<organism evidence="1 2">
    <name type="scientific">Pisolithus tinctorius Marx 270</name>
    <dbReference type="NCBI Taxonomy" id="870435"/>
    <lineage>
        <taxon>Eukaryota</taxon>
        <taxon>Fungi</taxon>
        <taxon>Dikarya</taxon>
        <taxon>Basidiomycota</taxon>
        <taxon>Agaricomycotina</taxon>
        <taxon>Agaricomycetes</taxon>
        <taxon>Agaricomycetidae</taxon>
        <taxon>Boletales</taxon>
        <taxon>Sclerodermatineae</taxon>
        <taxon>Pisolithaceae</taxon>
        <taxon>Pisolithus</taxon>
    </lineage>
</organism>
<evidence type="ECO:0000313" key="2">
    <source>
        <dbReference type="Proteomes" id="UP000054217"/>
    </source>
</evidence>
<dbReference type="InParanoid" id="A0A0C3P4N2"/>
<dbReference type="STRING" id="870435.A0A0C3P4N2"/>
<reference evidence="1 2" key="1">
    <citation type="submission" date="2014-04" db="EMBL/GenBank/DDBJ databases">
        <authorList>
            <consortium name="DOE Joint Genome Institute"/>
            <person name="Kuo A."/>
            <person name="Kohler A."/>
            <person name="Costa M.D."/>
            <person name="Nagy L.G."/>
            <person name="Floudas D."/>
            <person name="Copeland A."/>
            <person name="Barry K.W."/>
            <person name="Cichocki N."/>
            <person name="Veneault-Fourrey C."/>
            <person name="LaButti K."/>
            <person name="Lindquist E.A."/>
            <person name="Lipzen A."/>
            <person name="Lundell T."/>
            <person name="Morin E."/>
            <person name="Murat C."/>
            <person name="Sun H."/>
            <person name="Tunlid A."/>
            <person name="Henrissat B."/>
            <person name="Grigoriev I.V."/>
            <person name="Hibbett D.S."/>
            <person name="Martin F."/>
            <person name="Nordberg H.P."/>
            <person name="Cantor M.N."/>
            <person name="Hua S.X."/>
        </authorList>
    </citation>
    <scope>NUCLEOTIDE SEQUENCE [LARGE SCALE GENOMIC DNA]</scope>
    <source>
        <strain evidence="1 2">Marx 270</strain>
    </source>
</reference>
<gene>
    <name evidence="1" type="ORF">M404DRAFT_23271</name>
</gene>
<sequence length="262" mass="28627">MSCILDNVTTVCQPVPLHRCVLDDTTTARPSASQSPCIAVSSMTQPQHTCLPVVPVEDLQKVQQDHVKFKCVCCHWKQTRGEAKPYLAFYSKGEPVLPNPPHLKGVFEHATASQVASLPTALVHLHLETLQVGQAQVNMVNDFLQAYFPNKAYSFSKLPFNLATQDTQATYQKAATSPATSLSSYPSVVIFLTTHSDEDRGDLFAGYDEDSNPHASQVFQVLQLLLTPLAEVIEGADMVFYVCGSVVTEAQSFNGVKQAAKL</sequence>
<protein>
    <submittedName>
        <fullName evidence="1">Uncharacterized protein</fullName>
    </submittedName>
</protein>
<dbReference type="AlphaFoldDB" id="A0A0C3P4N2"/>
<dbReference type="OrthoDB" id="2687899at2759"/>